<keyword evidence="1" id="KW-0732">Signal</keyword>
<dbReference type="SUPFAM" id="SSF75005">
    <property type="entry name" value="Arabinanase/levansucrase/invertase"/>
    <property type="match status" value="2"/>
</dbReference>
<dbReference type="InterPro" id="IPR059177">
    <property type="entry name" value="GH29D-like_dom"/>
</dbReference>
<evidence type="ECO:0000313" key="4">
    <source>
        <dbReference type="Proteomes" id="UP001174694"/>
    </source>
</evidence>
<dbReference type="EMBL" id="JANBVO010000027">
    <property type="protein sequence ID" value="KAJ9139178.1"/>
    <property type="molecule type" value="Genomic_DNA"/>
</dbReference>
<evidence type="ECO:0000259" key="2">
    <source>
        <dbReference type="Pfam" id="PF13290"/>
    </source>
</evidence>
<sequence>MKQGFCSLLLLCLPLAGAAPSGGPYRRGLSQAATSFDSRAVNALPGQPNYTSIPNGQAWYDTDGNAIDAHGGGFLKVDDWYYWVGESFSTGVGPPYDDAHVKMYKSQDLMNWEYVGAVITVYTPDINGNHLLTYCTTERPKLVYNKATNKYVLWVHWEMSASYDPSQLFVATADNVEGPYTLTAKGHFRPGSGNQDSSAMGDRVGGLNIDYNSSPKNSANTSRPYKPVSGSDYPPKVLQFSSTVDPSNPEKVTYLSQSSGYGEAQIDNWWTYELTGVYFNMTLKAIAVKMTTWDVTYYEMYSPYWSLDTTAYDYILRYPTNNRSEVATYAFEMGDPGNERTALVAPDIHPGLDESSSNSVVYVHSGDAAFVTCNTTDSTVYYTTDGSTPTTDSSVYYTGTRISVTGSTGYNMTVKAICTLNNQTSSIISQTYVVVDNTTAVPIFRPVVSIPPGTYEPNDAAFGYAAVKIYCPTYNTECYYTMDGLDPDPPVLGTNIGYRSRDLTIWQDPKDGNAYLFTASDNIYNRVWALTDDYTDVVADKEYDVFVDVSREAPALIRNGGASGEYVYLITSTQSGWFPNQAQYIRTADVKAGFNEPRDSTTGYRNGNMTWSGMEPVGDPSTYYSQSTFILDIGTDDDPQYVFVGDRYDTNELFDSTYVFMPLTVDDDAAAVTGDTGSGLMTLQYEPELVVDIANNSIVPPTWKLLSLNKPVTATSSVALTAAEIAAGTYNFSASVANDGIDYDVGPYDSVEQYYQPTQVPFYWQVDLEEAYELAWIGLSFMSVGGSDAVNRYKISASTDGSYFYPLVDNTGNLSPGYMAHVLSGSYRYVRMDDYSVWDVDHNKEADWEVGVYEISVYGYESGSNTTTSSTTATSSATATSSLLTSSSATATATTTGTAACNHDNCLREFLRSTSLINPFCATYTAAVNTATSGLPSYVSQCQSSPSRISSACSCVMTAMV</sequence>
<dbReference type="InterPro" id="IPR023296">
    <property type="entry name" value="Glyco_hydro_beta-prop_sf"/>
</dbReference>
<dbReference type="Gene3D" id="2.60.120.260">
    <property type="entry name" value="Galactose-binding domain-like"/>
    <property type="match status" value="1"/>
</dbReference>
<name>A0AA38RA26_9PEZI</name>
<proteinExistence type="predicted"/>
<dbReference type="SUPFAM" id="SSF49785">
    <property type="entry name" value="Galactose-binding domain-like"/>
    <property type="match status" value="1"/>
</dbReference>
<dbReference type="AlphaFoldDB" id="A0AA38RA26"/>
<evidence type="ECO:0000313" key="3">
    <source>
        <dbReference type="EMBL" id="KAJ9139178.1"/>
    </source>
</evidence>
<feature type="domain" description="GH29D-like beta-sandwich" evidence="2">
    <location>
        <begin position="369"/>
        <end position="428"/>
    </location>
</feature>
<keyword evidence="4" id="KW-1185">Reference proteome</keyword>
<dbReference type="InterPro" id="IPR008979">
    <property type="entry name" value="Galactose-bd-like_sf"/>
</dbReference>
<dbReference type="Gene3D" id="2.115.10.20">
    <property type="entry name" value="Glycosyl hydrolase domain, family 43"/>
    <property type="match status" value="2"/>
</dbReference>
<organism evidence="3 4">
    <name type="scientific">Pleurostoma richardsiae</name>
    <dbReference type="NCBI Taxonomy" id="41990"/>
    <lineage>
        <taxon>Eukaryota</taxon>
        <taxon>Fungi</taxon>
        <taxon>Dikarya</taxon>
        <taxon>Ascomycota</taxon>
        <taxon>Pezizomycotina</taxon>
        <taxon>Sordariomycetes</taxon>
        <taxon>Sordariomycetidae</taxon>
        <taxon>Calosphaeriales</taxon>
        <taxon>Pleurostomataceae</taxon>
        <taxon>Pleurostoma</taxon>
    </lineage>
</organism>
<comment type="caution">
    <text evidence="3">The sequence shown here is derived from an EMBL/GenBank/DDBJ whole genome shotgun (WGS) entry which is preliminary data.</text>
</comment>
<evidence type="ECO:0000256" key="1">
    <source>
        <dbReference type="SAM" id="SignalP"/>
    </source>
</evidence>
<dbReference type="Proteomes" id="UP001174694">
    <property type="component" value="Unassembled WGS sequence"/>
</dbReference>
<accession>A0AA38RA26</accession>
<reference evidence="3" key="1">
    <citation type="submission" date="2022-07" db="EMBL/GenBank/DDBJ databases">
        <title>Fungi with potential for degradation of polypropylene.</title>
        <authorList>
            <person name="Gostincar C."/>
        </authorList>
    </citation>
    <scope>NUCLEOTIDE SEQUENCE</scope>
    <source>
        <strain evidence="3">EXF-13308</strain>
    </source>
</reference>
<feature type="chain" id="PRO_5041439487" evidence="1">
    <location>
        <begin position="19"/>
        <end position="961"/>
    </location>
</feature>
<dbReference type="PANTHER" id="PTHR22925:SF3">
    <property type="entry name" value="GLYCOSYL HYDROLASE FAMILY PROTEIN 43"/>
    <property type="match status" value="1"/>
</dbReference>
<protein>
    <submittedName>
        <fullName evidence="3">Coagulation factor 5 8 type domain-containing protein</fullName>
    </submittedName>
</protein>
<feature type="signal peptide" evidence="1">
    <location>
        <begin position="1"/>
        <end position="18"/>
    </location>
</feature>
<gene>
    <name evidence="3" type="ORF">NKR23_g8055</name>
</gene>
<dbReference type="PANTHER" id="PTHR22925">
    <property type="entry name" value="GLYCOSYL HYDROLASE 43 FAMILY MEMBER"/>
    <property type="match status" value="1"/>
</dbReference>
<dbReference type="Pfam" id="PF13290">
    <property type="entry name" value="CHB_HEX_C_1"/>
    <property type="match status" value="1"/>
</dbReference>